<dbReference type="InterPro" id="IPR036034">
    <property type="entry name" value="PDZ_sf"/>
</dbReference>
<sequence>MKINKLILLLFLSIGTLSSCSKDEDDVAPPVTPPIAGGDSTEVSLDLEIKDFVWKGMNNIYVYKSEVPNLADDKFTDQDDLYDFLEDWDSPETLFSDGLTITEDRFSFITDDYVALENSFAGIAETTGVIYRLYRFSSGDNIFGVIRYIVPGSNAEGTGVKRGDLFTRINDEVLTIDNYQDLLQNGSITFGLATIEDNTVIDSDNSITISSQTLTESPILISKTLDIEGEKIGYLMYNSFVSDFDDELNAKFAEFKSENISNLILDLRYNGGGSVRTATRLASMISGQFKGDVFAKQQWNDSYQEFFLEQDPDRLYNRFTDKIGDADINSLKLENLYVIMSSGTASASELVINGLDPYINVVTIGDESVGKSQASVTLYDSEDFGKDGANPKHKYAIQPLVYESVNANDVGVPYDGLTPDVEIVEDIENLGELGETSDPLLAAAIAKITGKMTKRPHSQPASWYNEFKESSAGKPLYQEMYIDKLPEVFKKKASAFKN</sequence>
<dbReference type="AlphaFoldDB" id="A0A1M5D204"/>
<dbReference type="GO" id="GO:0007165">
    <property type="term" value="P:signal transduction"/>
    <property type="evidence" value="ECO:0007669"/>
    <property type="project" value="TreeGrafter"/>
</dbReference>
<evidence type="ECO:0000313" key="4">
    <source>
        <dbReference type="Proteomes" id="UP000183945"/>
    </source>
</evidence>
<dbReference type="Gene3D" id="3.30.750.170">
    <property type="match status" value="1"/>
</dbReference>
<evidence type="ECO:0000256" key="1">
    <source>
        <dbReference type="SAM" id="SignalP"/>
    </source>
</evidence>
<keyword evidence="1" id="KW-0732">Signal</keyword>
<dbReference type="Gene3D" id="3.90.226.10">
    <property type="entry name" value="2-enoyl-CoA Hydratase, Chain A, domain 1"/>
    <property type="match status" value="1"/>
</dbReference>
<dbReference type="Gene3D" id="2.30.42.10">
    <property type="match status" value="1"/>
</dbReference>
<dbReference type="InterPro" id="IPR029045">
    <property type="entry name" value="ClpP/crotonase-like_dom_sf"/>
</dbReference>
<dbReference type="EMBL" id="FQVT01000001">
    <property type="protein sequence ID" value="SHF60920.1"/>
    <property type="molecule type" value="Genomic_DNA"/>
</dbReference>
<dbReference type="SUPFAM" id="SSF52096">
    <property type="entry name" value="ClpP/crotonase"/>
    <property type="match status" value="1"/>
</dbReference>
<dbReference type="InterPro" id="IPR041613">
    <property type="entry name" value="Pept_S41_N"/>
</dbReference>
<dbReference type="GO" id="GO:0004175">
    <property type="term" value="F:endopeptidase activity"/>
    <property type="evidence" value="ECO:0007669"/>
    <property type="project" value="TreeGrafter"/>
</dbReference>
<dbReference type="OrthoDB" id="7168509at2"/>
<keyword evidence="4" id="KW-1185">Reference proteome</keyword>
<feature type="chain" id="PRO_5013177702" evidence="1">
    <location>
        <begin position="22"/>
        <end position="498"/>
    </location>
</feature>
<keyword evidence="3" id="KW-0378">Hydrolase</keyword>
<dbReference type="GO" id="GO:0006508">
    <property type="term" value="P:proteolysis"/>
    <property type="evidence" value="ECO:0007669"/>
    <property type="project" value="UniProtKB-KW"/>
</dbReference>
<dbReference type="Pfam" id="PF03572">
    <property type="entry name" value="Peptidase_S41"/>
    <property type="match status" value="1"/>
</dbReference>
<dbReference type="GO" id="GO:0030288">
    <property type="term" value="C:outer membrane-bounded periplasmic space"/>
    <property type="evidence" value="ECO:0007669"/>
    <property type="project" value="TreeGrafter"/>
</dbReference>
<feature type="signal peptide" evidence="1">
    <location>
        <begin position="1"/>
        <end position="21"/>
    </location>
</feature>
<organism evidence="3 4">
    <name type="scientific">Salegentibacter echinorum</name>
    <dbReference type="NCBI Taxonomy" id="1073325"/>
    <lineage>
        <taxon>Bacteria</taxon>
        <taxon>Pseudomonadati</taxon>
        <taxon>Bacteroidota</taxon>
        <taxon>Flavobacteriia</taxon>
        <taxon>Flavobacteriales</taxon>
        <taxon>Flavobacteriaceae</taxon>
        <taxon>Salegentibacter</taxon>
    </lineage>
</organism>
<name>A0A1M5D204_SALEC</name>
<accession>A0A1M5D204</accession>
<evidence type="ECO:0000259" key="2">
    <source>
        <dbReference type="SMART" id="SM00245"/>
    </source>
</evidence>
<proteinExistence type="predicted"/>
<dbReference type="CDD" id="cd07561">
    <property type="entry name" value="Peptidase_S41_CPP_like"/>
    <property type="match status" value="1"/>
</dbReference>
<keyword evidence="3" id="KW-0645">Protease</keyword>
<dbReference type="SMART" id="SM00245">
    <property type="entry name" value="TSPc"/>
    <property type="match status" value="1"/>
</dbReference>
<dbReference type="PROSITE" id="PS51257">
    <property type="entry name" value="PROKAR_LIPOPROTEIN"/>
    <property type="match status" value="1"/>
</dbReference>
<dbReference type="STRING" id="1073325.SAMN05444483_101764"/>
<feature type="domain" description="Tail specific protease" evidence="2">
    <location>
        <begin position="204"/>
        <end position="424"/>
    </location>
</feature>
<dbReference type="PANTHER" id="PTHR32060">
    <property type="entry name" value="TAIL-SPECIFIC PROTEASE"/>
    <property type="match status" value="1"/>
</dbReference>
<protein>
    <submittedName>
        <fullName evidence="3">C-terminal processing protease CtpA/Prc, contains a PDZ domain</fullName>
    </submittedName>
</protein>
<dbReference type="Proteomes" id="UP000183945">
    <property type="component" value="Unassembled WGS sequence"/>
</dbReference>
<reference evidence="4" key="1">
    <citation type="submission" date="2016-11" db="EMBL/GenBank/DDBJ databases">
        <authorList>
            <person name="Varghese N."/>
            <person name="Submissions S."/>
        </authorList>
    </citation>
    <scope>NUCLEOTIDE SEQUENCE [LARGE SCALE GENOMIC DNA]</scope>
    <source>
        <strain evidence="4">DSM 24579</strain>
    </source>
</reference>
<dbReference type="InterPro" id="IPR005151">
    <property type="entry name" value="Tail-specific_protease"/>
</dbReference>
<dbReference type="RefSeq" id="WP_072876788.1">
    <property type="nucleotide sequence ID" value="NZ_FQVT01000001.1"/>
</dbReference>
<gene>
    <name evidence="3" type="ORF">SAMN05444483_101764</name>
</gene>
<evidence type="ECO:0000313" key="3">
    <source>
        <dbReference type="EMBL" id="SHF60920.1"/>
    </source>
</evidence>
<dbReference type="Pfam" id="PF18294">
    <property type="entry name" value="Pept_S41_N"/>
    <property type="match status" value="1"/>
</dbReference>
<dbReference type="PANTHER" id="PTHR32060:SF30">
    <property type="entry name" value="CARBOXY-TERMINAL PROCESSING PROTEASE CTPA"/>
    <property type="match status" value="1"/>
</dbReference>
<dbReference type="GO" id="GO:0008236">
    <property type="term" value="F:serine-type peptidase activity"/>
    <property type="evidence" value="ECO:0007669"/>
    <property type="project" value="InterPro"/>
</dbReference>